<evidence type="ECO:0000256" key="1">
    <source>
        <dbReference type="SAM" id="MobiDB-lite"/>
    </source>
</evidence>
<sequence length="621" mass="69982">MKINIHNVTNRQTLSFHLPMIVGDIDSSNDDGHINIWNVSDRQCTSIKWPVIEGTFKAFVKLVVGENIINIQYQTEILVFKLFREVPNIPFFVRPVYIICSEDDGSFQGPEEEDCSMQSAVERISLAAMLIQTFTAEKMKEHQFGMKTFQLELDHSFEPLCHIFRSNLSKEQAHLMSGNELWTHFARELMASSLSQKDRCKWFCFMSFTRYIPPVNETPKSHSEILRHTKGHTALGGGGLALFGTGNLHTWARDVSEIHARFTDSRKIDRRKFMDDSAYREFYWANFATGLGASLHELGHTFDLAHTPSGIMARGFDDIHKVFTVQRSKVSKGHSRQASRSSSQDRSSLTSSTSSVESFSGSSINDAIKKICSKKDICFGSPVHKVSKLDQPNSSGSKSYIAPPPVIVKVESSFQPKVPSTLTLSVKNYDGTERHQTLSQRGEFELVTDLLLGSDGKLLAKTHTKRERQSSCSSVSTSSTPPSPIATIPSTLPNSPEEPLNNPQFHIKDGGAHWYRSSAVLLNFHKWFNVPNPDDPKKQPVFEGPTIKCSSGIRLVEVRSEPQGVVFHHWEFLKENPPIQFTLKLSRLRHLPDGTEIVSVLAEDSYGNITKRRVRLEEFEK</sequence>
<feature type="region of interest" description="Disordered" evidence="1">
    <location>
        <begin position="328"/>
        <end position="360"/>
    </location>
</feature>
<dbReference type="InterPro" id="IPR021917">
    <property type="entry name" value="Unchr_Zn-peptidase-like"/>
</dbReference>
<feature type="compositionally biased region" description="Low complexity" evidence="1">
    <location>
        <begin position="338"/>
        <end position="360"/>
    </location>
</feature>
<protein>
    <recommendedName>
        <fullName evidence="4">Zinc metalloproteinase</fullName>
    </recommendedName>
</protein>
<dbReference type="Proteomes" id="UP001186944">
    <property type="component" value="Unassembled WGS sequence"/>
</dbReference>
<feature type="region of interest" description="Disordered" evidence="1">
    <location>
        <begin position="462"/>
        <end position="505"/>
    </location>
</feature>
<evidence type="ECO:0008006" key="4">
    <source>
        <dbReference type="Google" id="ProtNLM"/>
    </source>
</evidence>
<gene>
    <name evidence="2" type="ORF">FSP39_007629</name>
</gene>
<reference evidence="2" key="1">
    <citation type="submission" date="2019-08" db="EMBL/GenBank/DDBJ databases">
        <title>The improved chromosome-level genome for the pearl oyster Pinctada fucata martensii using PacBio sequencing and Hi-C.</title>
        <authorList>
            <person name="Zheng Z."/>
        </authorList>
    </citation>
    <scope>NUCLEOTIDE SEQUENCE</scope>
    <source>
        <strain evidence="2">ZZ-2019</strain>
        <tissue evidence="2">Adductor muscle</tissue>
    </source>
</reference>
<evidence type="ECO:0000313" key="2">
    <source>
        <dbReference type="EMBL" id="KAK3084068.1"/>
    </source>
</evidence>
<name>A0AA89BVK6_PINIB</name>
<dbReference type="Pfam" id="PF12044">
    <property type="entry name" value="Metallopep"/>
    <property type="match status" value="1"/>
</dbReference>
<organism evidence="2 3">
    <name type="scientific">Pinctada imbricata</name>
    <name type="common">Atlantic pearl-oyster</name>
    <name type="synonym">Pinctada martensii</name>
    <dbReference type="NCBI Taxonomy" id="66713"/>
    <lineage>
        <taxon>Eukaryota</taxon>
        <taxon>Metazoa</taxon>
        <taxon>Spiralia</taxon>
        <taxon>Lophotrochozoa</taxon>
        <taxon>Mollusca</taxon>
        <taxon>Bivalvia</taxon>
        <taxon>Autobranchia</taxon>
        <taxon>Pteriomorphia</taxon>
        <taxon>Pterioida</taxon>
        <taxon>Pterioidea</taxon>
        <taxon>Pteriidae</taxon>
        <taxon>Pinctada</taxon>
    </lineage>
</organism>
<keyword evidence="3" id="KW-1185">Reference proteome</keyword>
<dbReference type="EMBL" id="VSWD01000013">
    <property type="protein sequence ID" value="KAK3084068.1"/>
    <property type="molecule type" value="Genomic_DNA"/>
</dbReference>
<dbReference type="PANTHER" id="PTHR21054">
    <property type="entry name" value="ZINC METALLOPROTEINASE-RELATED"/>
    <property type="match status" value="1"/>
</dbReference>
<dbReference type="AlphaFoldDB" id="A0AA89BVK6"/>
<dbReference type="InterPro" id="IPR053002">
    <property type="entry name" value="Metalloproteinase_M10B"/>
</dbReference>
<evidence type="ECO:0000313" key="3">
    <source>
        <dbReference type="Proteomes" id="UP001186944"/>
    </source>
</evidence>
<accession>A0AA89BVK6</accession>
<comment type="caution">
    <text evidence="2">The sequence shown here is derived from an EMBL/GenBank/DDBJ whole genome shotgun (WGS) entry which is preliminary data.</text>
</comment>
<feature type="compositionally biased region" description="Low complexity" evidence="1">
    <location>
        <begin position="470"/>
        <end position="503"/>
    </location>
</feature>
<proteinExistence type="predicted"/>
<dbReference type="PANTHER" id="PTHR21054:SF2">
    <property type="entry name" value="MIP04191P"/>
    <property type="match status" value="1"/>
</dbReference>